<sequence length="142" mass="15613">METPQVSDCIFCQIASGQLPAATVVETDDILVILDAFPSSQGHSLILPKAHHTDLMQMPPDLLAQCAKASRQVAQALMQALEPDGIAVTQFNGAAAGQTVFHYHQHVIPRWQGQDWRSHGRVKADIEDLHALAERIRASLDW</sequence>
<dbReference type="EMBL" id="JALJXV010000011">
    <property type="protein sequence ID" value="MCP1676847.1"/>
    <property type="molecule type" value="Genomic_DNA"/>
</dbReference>
<accession>A0AAE3G7I3</accession>
<proteinExistence type="predicted"/>
<organism evidence="5 6">
    <name type="scientific">Natronocella acetinitrilica</name>
    <dbReference type="NCBI Taxonomy" id="414046"/>
    <lineage>
        <taxon>Bacteria</taxon>
        <taxon>Pseudomonadati</taxon>
        <taxon>Pseudomonadota</taxon>
        <taxon>Gammaproteobacteria</taxon>
        <taxon>Chromatiales</taxon>
        <taxon>Ectothiorhodospiraceae</taxon>
        <taxon>Natronocella</taxon>
    </lineage>
</organism>
<evidence type="ECO:0000256" key="2">
    <source>
        <dbReference type="PIRSR" id="PIRSR601310-3"/>
    </source>
</evidence>
<dbReference type="InterPro" id="IPR036265">
    <property type="entry name" value="HIT-like_sf"/>
</dbReference>
<evidence type="ECO:0000259" key="4">
    <source>
        <dbReference type="PROSITE" id="PS51084"/>
    </source>
</evidence>
<feature type="domain" description="HIT" evidence="4">
    <location>
        <begin position="10"/>
        <end position="118"/>
    </location>
</feature>
<dbReference type="Pfam" id="PF01230">
    <property type="entry name" value="HIT"/>
    <property type="match status" value="1"/>
</dbReference>
<evidence type="ECO:0000313" key="5">
    <source>
        <dbReference type="EMBL" id="MCP1676847.1"/>
    </source>
</evidence>
<feature type="active site" description="Tele-AMP-histidine intermediate" evidence="1">
    <location>
        <position position="104"/>
    </location>
</feature>
<dbReference type="RefSeq" id="WP_253484086.1">
    <property type="nucleotide sequence ID" value="NZ_JALJXV010000011.1"/>
</dbReference>
<protein>
    <submittedName>
        <fullName evidence="5">Histidine triad (HIT) family protein</fullName>
    </submittedName>
</protein>
<dbReference type="InterPro" id="IPR001310">
    <property type="entry name" value="Histidine_triad_HIT"/>
</dbReference>
<name>A0AAE3G7I3_9GAMM</name>
<dbReference type="GO" id="GO:0003824">
    <property type="term" value="F:catalytic activity"/>
    <property type="evidence" value="ECO:0007669"/>
    <property type="project" value="InterPro"/>
</dbReference>
<evidence type="ECO:0000256" key="3">
    <source>
        <dbReference type="PROSITE-ProRule" id="PRU00464"/>
    </source>
</evidence>
<dbReference type="PRINTS" id="PR00332">
    <property type="entry name" value="HISTRIAD"/>
</dbReference>
<gene>
    <name evidence="5" type="ORF">J2T57_004020</name>
</gene>
<comment type="caution">
    <text evidence="5">The sequence shown here is derived from an EMBL/GenBank/DDBJ whole genome shotgun (WGS) entry which is preliminary data.</text>
</comment>
<dbReference type="Gene3D" id="3.30.428.10">
    <property type="entry name" value="HIT-like"/>
    <property type="match status" value="1"/>
</dbReference>
<dbReference type="AlphaFoldDB" id="A0AAE3G7I3"/>
<dbReference type="PANTHER" id="PTHR46648:SF1">
    <property type="entry name" value="ADENOSINE 5'-MONOPHOSPHORAMIDASE HNT1"/>
    <property type="match status" value="1"/>
</dbReference>
<reference evidence="5" key="1">
    <citation type="submission" date="2022-03" db="EMBL/GenBank/DDBJ databases">
        <title>Genomic Encyclopedia of Type Strains, Phase III (KMG-III): the genomes of soil and plant-associated and newly described type strains.</title>
        <authorList>
            <person name="Whitman W."/>
        </authorList>
    </citation>
    <scope>NUCLEOTIDE SEQUENCE</scope>
    <source>
        <strain evidence="5">ANL 6-2</strain>
    </source>
</reference>
<dbReference type="PROSITE" id="PS51084">
    <property type="entry name" value="HIT_2"/>
    <property type="match status" value="1"/>
</dbReference>
<dbReference type="InterPro" id="IPR011146">
    <property type="entry name" value="HIT-like"/>
</dbReference>
<evidence type="ECO:0000313" key="6">
    <source>
        <dbReference type="Proteomes" id="UP001205843"/>
    </source>
</evidence>
<dbReference type="PANTHER" id="PTHR46648">
    <property type="entry name" value="HIT FAMILY PROTEIN 1"/>
    <property type="match status" value="1"/>
</dbReference>
<dbReference type="Proteomes" id="UP001205843">
    <property type="component" value="Unassembled WGS sequence"/>
</dbReference>
<dbReference type="SUPFAM" id="SSF54197">
    <property type="entry name" value="HIT-like"/>
    <property type="match status" value="1"/>
</dbReference>
<evidence type="ECO:0000256" key="1">
    <source>
        <dbReference type="PIRSR" id="PIRSR601310-1"/>
    </source>
</evidence>
<dbReference type="GO" id="GO:0009117">
    <property type="term" value="P:nucleotide metabolic process"/>
    <property type="evidence" value="ECO:0007669"/>
    <property type="project" value="TreeGrafter"/>
</dbReference>
<feature type="short sequence motif" description="Histidine triad motif" evidence="2 3">
    <location>
        <begin position="102"/>
        <end position="106"/>
    </location>
</feature>
<keyword evidence="6" id="KW-1185">Reference proteome</keyword>